<name>A0A501XMK3_9SPHN</name>
<feature type="domain" description="AAA" evidence="4">
    <location>
        <begin position="175"/>
        <end position="339"/>
    </location>
</feature>
<dbReference type="InterPro" id="IPR025669">
    <property type="entry name" value="AAA_dom"/>
</dbReference>
<accession>A0A501XMK3</accession>
<dbReference type="InterPro" id="IPR050625">
    <property type="entry name" value="ParA/MinD_ATPase"/>
</dbReference>
<evidence type="ECO:0000256" key="3">
    <source>
        <dbReference type="SAM" id="MobiDB-lite"/>
    </source>
</evidence>
<dbReference type="SUPFAM" id="SSF52540">
    <property type="entry name" value="P-loop containing nucleoside triphosphate hydrolases"/>
    <property type="match status" value="1"/>
</dbReference>
<dbReference type="GO" id="GO:0016887">
    <property type="term" value="F:ATP hydrolysis activity"/>
    <property type="evidence" value="ECO:0007669"/>
    <property type="project" value="TreeGrafter"/>
</dbReference>
<dbReference type="InterPro" id="IPR011006">
    <property type="entry name" value="CheY-like_superfamily"/>
</dbReference>
<dbReference type="Pfam" id="PF13614">
    <property type="entry name" value="AAA_31"/>
    <property type="match status" value="1"/>
</dbReference>
<dbReference type="Proteomes" id="UP000319897">
    <property type="component" value="Unassembled WGS sequence"/>
</dbReference>
<dbReference type="Gene3D" id="3.40.50.300">
    <property type="entry name" value="P-loop containing nucleotide triphosphate hydrolases"/>
    <property type="match status" value="1"/>
</dbReference>
<dbReference type="RefSeq" id="WP_140927879.1">
    <property type="nucleotide sequence ID" value="NZ_VFSU01000021.1"/>
</dbReference>
<organism evidence="5 6">
    <name type="scientific">Sandaracinobacter neustonicus</name>
    <dbReference type="NCBI Taxonomy" id="1715348"/>
    <lineage>
        <taxon>Bacteria</taxon>
        <taxon>Pseudomonadati</taxon>
        <taxon>Pseudomonadota</taxon>
        <taxon>Alphaproteobacteria</taxon>
        <taxon>Sphingomonadales</taxon>
        <taxon>Sphingosinicellaceae</taxon>
        <taxon>Sandaracinobacter</taxon>
    </lineage>
</organism>
<dbReference type="OrthoDB" id="9783172at2"/>
<dbReference type="PANTHER" id="PTHR43384:SF6">
    <property type="entry name" value="SEPTUM SITE-DETERMINING PROTEIN MIND HOMOLOG, CHLOROPLASTIC"/>
    <property type="match status" value="1"/>
</dbReference>
<evidence type="ECO:0000313" key="5">
    <source>
        <dbReference type="EMBL" id="TPE61820.1"/>
    </source>
</evidence>
<dbReference type="AlphaFoldDB" id="A0A501XMK3"/>
<feature type="region of interest" description="Disordered" evidence="3">
    <location>
        <begin position="1"/>
        <end position="38"/>
    </location>
</feature>
<dbReference type="Gene3D" id="3.40.50.2300">
    <property type="match status" value="1"/>
</dbReference>
<dbReference type="PANTHER" id="PTHR43384">
    <property type="entry name" value="SEPTUM SITE-DETERMINING PROTEIN MIND HOMOLOG, CHLOROPLASTIC-RELATED"/>
    <property type="match status" value="1"/>
</dbReference>
<evidence type="ECO:0000259" key="4">
    <source>
        <dbReference type="Pfam" id="PF13614"/>
    </source>
</evidence>
<comment type="caution">
    <text evidence="5">The sequence shown here is derived from an EMBL/GenBank/DDBJ whole genome shotgun (WGS) entry which is preliminary data.</text>
</comment>
<protein>
    <recommendedName>
        <fullName evidence="4">AAA domain-containing protein</fullName>
    </recommendedName>
</protein>
<keyword evidence="6" id="KW-1185">Reference proteome</keyword>
<dbReference type="GO" id="GO:0051782">
    <property type="term" value="P:negative regulation of cell division"/>
    <property type="evidence" value="ECO:0007669"/>
    <property type="project" value="TreeGrafter"/>
</dbReference>
<sequence length="418" mass="44304">MGYEQTGLDKTGLDMTGQGDPNGVEPWRRNDGRAPGSGPLKVVFVPRGEGRAPDAEALSQAGITLQQQPADLSTLAENSPLLNEADAVVVEVQPGDAANLDAFDRLIHLAAGGVAVVAAVEGLTVADTRTLLRAGALDVLPIPFSAEELRQAVEPARRPVRPALRHATPQRRQGKVVAFMGALGGVGTTSIAVQTGAVLAASSRVGLVDLDVQFGSAALFLNLHPSLHIGNLIEDAERLDAELLQSVAVRHASSLEVLPSPPDVMPLDIVTQEFVDQLLRTAVQIYDVVLVDLPQAWTEWSVRVLQRADAVVLVTNLSVSGVYQARRQLEVLEANGLTSKLKIVANRVPTNLLGRKADTKETEAVLRRKVDYTVGNDYPGMSGANDEGVVLKASRLLKDVQLLAASLAESLAAEASPQ</sequence>
<gene>
    <name evidence="5" type="ORF">FJQ54_07965</name>
</gene>
<dbReference type="GO" id="GO:0005524">
    <property type="term" value="F:ATP binding"/>
    <property type="evidence" value="ECO:0007669"/>
    <property type="project" value="UniProtKB-KW"/>
</dbReference>
<dbReference type="GO" id="GO:0005829">
    <property type="term" value="C:cytosol"/>
    <property type="evidence" value="ECO:0007669"/>
    <property type="project" value="TreeGrafter"/>
</dbReference>
<keyword evidence="1" id="KW-0547">Nucleotide-binding</keyword>
<dbReference type="GO" id="GO:0009898">
    <property type="term" value="C:cytoplasmic side of plasma membrane"/>
    <property type="evidence" value="ECO:0007669"/>
    <property type="project" value="TreeGrafter"/>
</dbReference>
<proteinExistence type="predicted"/>
<evidence type="ECO:0000256" key="2">
    <source>
        <dbReference type="ARBA" id="ARBA00022840"/>
    </source>
</evidence>
<dbReference type="EMBL" id="VFSU01000021">
    <property type="protein sequence ID" value="TPE61820.1"/>
    <property type="molecule type" value="Genomic_DNA"/>
</dbReference>
<evidence type="ECO:0000313" key="6">
    <source>
        <dbReference type="Proteomes" id="UP000319897"/>
    </source>
</evidence>
<dbReference type="InterPro" id="IPR027417">
    <property type="entry name" value="P-loop_NTPase"/>
</dbReference>
<evidence type="ECO:0000256" key="1">
    <source>
        <dbReference type="ARBA" id="ARBA00022741"/>
    </source>
</evidence>
<keyword evidence="2" id="KW-0067">ATP-binding</keyword>
<reference evidence="5 6" key="1">
    <citation type="submission" date="2019-06" db="EMBL/GenBank/DDBJ databases">
        <authorList>
            <person name="Lee I."/>
            <person name="Jang G.I."/>
            <person name="Hwang C.Y."/>
        </authorList>
    </citation>
    <scope>NUCLEOTIDE SEQUENCE [LARGE SCALE GENOMIC DNA]</scope>
    <source>
        <strain evidence="5 6">PAMC 28131</strain>
    </source>
</reference>
<dbReference type="SUPFAM" id="SSF52172">
    <property type="entry name" value="CheY-like"/>
    <property type="match status" value="1"/>
</dbReference>